<evidence type="ECO:0000259" key="11">
    <source>
        <dbReference type="PROSITE" id="PS50112"/>
    </source>
</evidence>
<evidence type="ECO:0000256" key="3">
    <source>
        <dbReference type="ARBA" id="ARBA00022553"/>
    </source>
</evidence>
<dbReference type="Gene3D" id="3.30.565.10">
    <property type="entry name" value="Histidine kinase-like ATPase, C-terminal domain"/>
    <property type="match status" value="1"/>
</dbReference>
<dbReference type="PRINTS" id="PR00344">
    <property type="entry name" value="BCTRLSENSOR"/>
</dbReference>
<dbReference type="PROSITE" id="PS50113">
    <property type="entry name" value="PAC"/>
    <property type="match status" value="3"/>
</dbReference>
<dbReference type="Gene3D" id="2.10.70.100">
    <property type="match status" value="1"/>
</dbReference>
<organism evidence="13 14">
    <name type="scientific">Nibricoccus aquaticus</name>
    <dbReference type="NCBI Taxonomy" id="2576891"/>
    <lineage>
        <taxon>Bacteria</taxon>
        <taxon>Pseudomonadati</taxon>
        <taxon>Verrucomicrobiota</taxon>
        <taxon>Opitutia</taxon>
        <taxon>Opitutales</taxon>
        <taxon>Opitutaceae</taxon>
        <taxon>Nibricoccus</taxon>
    </lineage>
</organism>
<dbReference type="Pfam" id="PF00989">
    <property type="entry name" value="PAS"/>
    <property type="match status" value="1"/>
</dbReference>
<feature type="domain" description="PAC" evidence="12">
    <location>
        <begin position="873"/>
        <end position="925"/>
    </location>
</feature>
<feature type="domain" description="Response regulatory" evidence="10">
    <location>
        <begin position="1195"/>
        <end position="1309"/>
    </location>
</feature>
<protein>
    <recommendedName>
        <fullName evidence="2">histidine kinase</fullName>
        <ecNumber evidence="2">2.7.13.3</ecNumber>
    </recommendedName>
</protein>
<dbReference type="SUPFAM" id="SSF47384">
    <property type="entry name" value="Homodimeric domain of signal transducing histidine kinase"/>
    <property type="match status" value="1"/>
</dbReference>
<dbReference type="Gene3D" id="3.30.450.20">
    <property type="entry name" value="PAS domain"/>
    <property type="match status" value="3"/>
</dbReference>
<dbReference type="SMART" id="SM00065">
    <property type="entry name" value="GAF"/>
    <property type="match status" value="2"/>
</dbReference>
<evidence type="ECO:0000256" key="1">
    <source>
        <dbReference type="ARBA" id="ARBA00000085"/>
    </source>
</evidence>
<evidence type="ECO:0000256" key="7">
    <source>
        <dbReference type="SAM" id="Coils"/>
    </source>
</evidence>
<dbReference type="InterPro" id="IPR036890">
    <property type="entry name" value="HATPase_C_sf"/>
</dbReference>
<dbReference type="PROSITE" id="PS50112">
    <property type="entry name" value="PAS"/>
    <property type="match status" value="3"/>
</dbReference>
<feature type="region of interest" description="Disordered" evidence="8">
    <location>
        <begin position="1312"/>
        <end position="1337"/>
    </location>
</feature>
<reference evidence="13 14" key="1">
    <citation type="submission" date="2017-09" db="EMBL/GenBank/DDBJ databases">
        <title>Complete genome sequence of Verrucomicrobial strain HZ-65, isolated from freshwater.</title>
        <authorList>
            <person name="Choi A."/>
        </authorList>
    </citation>
    <scope>NUCLEOTIDE SEQUENCE [LARGE SCALE GENOMIC DNA]</scope>
    <source>
        <strain evidence="13 14">HZ-65</strain>
    </source>
</reference>
<dbReference type="InterPro" id="IPR005467">
    <property type="entry name" value="His_kinase_dom"/>
</dbReference>
<dbReference type="CDD" id="cd00130">
    <property type="entry name" value="PAS"/>
    <property type="match status" value="3"/>
</dbReference>
<dbReference type="SMART" id="SM00086">
    <property type="entry name" value="PAC"/>
    <property type="match status" value="3"/>
</dbReference>
<dbReference type="Pfam" id="PF08447">
    <property type="entry name" value="PAS_3"/>
    <property type="match status" value="1"/>
</dbReference>
<evidence type="ECO:0000259" key="9">
    <source>
        <dbReference type="PROSITE" id="PS50109"/>
    </source>
</evidence>
<feature type="domain" description="PAS" evidence="11">
    <location>
        <begin position="362"/>
        <end position="433"/>
    </location>
</feature>
<keyword evidence="4" id="KW-0808">Transferase</keyword>
<dbReference type="Pfam" id="PF02518">
    <property type="entry name" value="HATPase_c"/>
    <property type="match status" value="1"/>
</dbReference>
<dbReference type="InterPro" id="IPR011006">
    <property type="entry name" value="CheY-like_superfamily"/>
</dbReference>
<feature type="domain" description="Response regulatory" evidence="10">
    <location>
        <begin position="32"/>
        <end position="150"/>
    </location>
</feature>
<dbReference type="InterPro" id="IPR004358">
    <property type="entry name" value="Sig_transdc_His_kin-like_C"/>
</dbReference>
<dbReference type="SUPFAM" id="SSF52172">
    <property type="entry name" value="CheY-like"/>
    <property type="match status" value="2"/>
</dbReference>
<dbReference type="SUPFAM" id="SSF55785">
    <property type="entry name" value="PYP-like sensor domain (PAS domain)"/>
    <property type="match status" value="3"/>
</dbReference>
<dbReference type="OrthoDB" id="9815750at2"/>
<evidence type="ECO:0000256" key="2">
    <source>
        <dbReference type="ARBA" id="ARBA00012438"/>
    </source>
</evidence>
<evidence type="ECO:0000259" key="12">
    <source>
        <dbReference type="PROSITE" id="PS50113"/>
    </source>
</evidence>
<dbReference type="Pfam" id="PF00072">
    <property type="entry name" value="Response_reg"/>
    <property type="match status" value="2"/>
</dbReference>
<evidence type="ECO:0000256" key="5">
    <source>
        <dbReference type="ARBA" id="ARBA00022777"/>
    </source>
</evidence>
<dbReference type="InterPro" id="IPR003594">
    <property type="entry name" value="HATPase_dom"/>
</dbReference>
<sequence length="1337" mass="146495">MVMRVARSRGRVVFENAAGPLYAMTSFSTPIRLLLIEESAGDRAALRRMLADGGGGYEILEAGDVAQARAVLAAGRPECVLIGYDQPGGKDLALLHEIVGTHGEHAFGIVMLTGSAATAVAVEALQMGAHDFILKGTTNAVLLNKAVRNAIEKASIRRELEVKRGELQRKNAQLEANVAELEREIADRKRNESHAEFLAQLAQRLSLLSNPTEVLAVAQEAVGGHLGVQRCYFFEVEAGGSHTIMHEEWRAAGLASASGRYALEEYGTPELLKRLAQPQFAVNDVRTDPLVSAQAGMHERIGSRAFATAAFHREGRWVACLGVNSSEARHWRQDELSLLENAIARVWPLVEKVRADRRLLDQAEQLKLAATAADLGPWTLDTASDVVDFSPRGAEIFGIPPGRYMTWSRMRELLHEEDREPARLAVETALAGRSEYAIEYRVNRPDGTMVWVASTGRGQYDEGGRLLGMVGVVQDITSRRHADRATRQLAAIVQSSDDAVISKNLDSIVLTWNAGAQRLFGYSAREMIGRSITLLLPHGQLDEEARILERIRRGEPIEHYETVRRRKDGALIDVSLTVSPIRDGRGVVVGASKIARDISRRKATELALGRRTRTLEILNRVGESLVAERELEKIVQTVTDAAREITGAQFGAFFYNTVNDLGESYTLYTLSGVSREAFAHFPMPRNTAVFGPTFRGEETIRVADILADARYGKSAPHHGMPPGHLPVRSYLAAPVKSGTGEIIGGLFFGHPEADVFTQDAEDVLEALAAQAAIAIDNARLYRAVQRELAEHKRAREEVRAREQQLRLVTNNAPVFLLQCDREYRYTFANQPYAARYGFTPETLIGRTVWEVTGRSAFNAAKHHIDAALMGERVEFEMEIPYDRLGSRWVHVTFVPDRNEEGYVAGFVGVLTDVTQRKSAELELERARDEALAASRAKDDFLAALSHELRTPLNPVLLLASDAAEDMTLAPEIRESFETIRRQVNLEARLIDDLLDLTRITRGKLSLDRRAVDVHAVLNDALDTVRPELESKRLGFRLEAGAAGGMILGDAVRLQQVFWNVLKNAVKFTGEGGAITVRTSVDERTGRLRLEIQDTGIGLTAEERGRVFEAFSQGEHAASGGSHRFGGLGLGLAISRSIVEMHGGDIRAESEGRNRGAIFIIELPLMSVTTPNDPTPKHENADAASAPDASGAKRGRLLVIEDHAPTRQTLKNLLSRRNFEVSVAGSGVEARELARQQPPDLVISDIGLPDVDGCVLMKEFRVVNPTLPGIALSGYGMDEDLARTREAGFVEHLTKPVNVGALERAIEKILSGRNPASGTAVQGQPPVGNAMTDEPHSP</sequence>
<dbReference type="InterPro" id="IPR035965">
    <property type="entry name" value="PAS-like_dom_sf"/>
</dbReference>
<dbReference type="InterPro" id="IPR013655">
    <property type="entry name" value="PAS_fold_3"/>
</dbReference>
<dbReference type="SMART" id="SM00388">
    <property type="entry name" value="HisKA"/>
    <property type="match status" value="1"/>
</dbReference>
<evidence type="ECO:0000256" key="8">
    <source>
        <dbReference type="SAM" id="MobiDB-lite"/>
    </source>
</evidence>
<evidence type="ECO:0000313" key="14">
    <source>
        <dbReference type="Proteomes" id="UP000217265"/>
    </source>
</evidence>
<dbReference type="PANTHER" id="PTHR43047:SF64">
    <property type="entry name" value="HISTIDINE KINASE CONTAINING CHEY-HOMOLOGOUS RECEIVER DOMAIN AND PAS DOMAIN-RELATED"/>
    <property type="match status" value="1"/>
</dbReference>
<evidence type="ECO:0000259" key="10">
    <source>
        <dbReference type="PROSITE" id="PS50110"/>
    </source>
</evidence>
<dbReference type="SMART" id="SM00091">
    <property type="entry name" value="PAS"/>
    <property type="match status" value="3"/>
</dbReference>
<dbReference type="CDD" id="cd16922">
    <property type="entry name" value="HATPase_EvgS-ArcB-TorS-like"/>
    <property type="match status" value="1"/>
</dbReference>
<dbReference type="CDD" id="cd00082">
    <property type="entry name" value="HisKA"/>
    <property type="match status" value="1"/>
</dbReference>
<dbReference type="InterPro" id="IPR001789">
    <property type="entry name" value="Sig_transdc_resp-reg_receiver"/>
</dbReference>
<dbReference type="InterPro" id="IPR000014">
    <property type="entry name" value="PAS"/>
</dbReference>
<dbReference type="SUPFAM" id="SSF55874">
    <property type="entry name" value="ATPase domain of HSP90 chaperone/DNA topoisomerase II/histidine kinase"/>
    <property type="match status" value="1"/>
</dbReference>
<keyword evidence="5" id="KW-0418">Kinase</keyword>
<dbReference type="Gene3D" id="3.40.50.2300">
    <property type="match status" value="2"/>
</dbReference>
<comment type="catalytic activity">
    <reaction evidence="1">
        <text>ATP + protein L-histidine = ADP + protein N-phospho-L-histidine.</text>
        <dbReference type="EC" id="2.7.13.3"/>
    </reaction>
</comment>
<feature type="domain" description="PAS" evidence="11">
    <location>
        <begin position="485"/>
        <end position="555"/>
    </location>
</feature>
<feature type="coiled-coil region" evidence="7">
    <location>
        <begin position="153"/>
        <end position="191"/>
    </location>
</feature>
<dbReference type="FunFam" id="3.30.565.10:FF:000006">
    <property type="entry name" value="Sensor histidine kinase WalK"/>
    <property type="match status" value="1"/>
</dbReference>
<dbReference type="InterPro" id="IPR003661">
    <property type="entry name" value="HisK_dim/P_dom"/>
</dbReference>
<dbReference type="PROSITE" id="PS50109">
    <property type="entry name" value="HIS_KIN"/>
    <property type="match status" value="1"/>
</dbReference>
<dbReference type="InterPro" id="IPR000700">
    <property type="entry name" value="PAS-assoc_C"/>
</dbReference>
<dbReference type="SUPFAM" id="SSF55781">
    <property type="entry name" value="GAF domain-like"/>
    <property type="match status" value="2"/>
</dbReference>
<keyword evidence="7" id="KW-0175">Coiled coil</keyword>
<feature type="region of interest" description="Disordered" evidence="8">
    <location>
        <begin position="1168"/>
        <end position="1189"/>
    </location>
</feature>
<dbReference type="PANTHER" id="PTHR43047">
    <property type="entry name" value="TWO-COMPONENT HISTIDINE PROTEIN KINASE"/>
    <property type="match status" value="1"/>
</dbReference>
<feature type="domain" description="PAC" evidence="12">
    <location>
        <begin position="558"/>
        <end position="610"/>
    </location>
</feature>
<dbReference type="GO" id="GO:0006355">
    <property type="term" value="P:regulation of DNA-templated transcription"/>
    <property type="evidence" value="ECO:0007669"/>
    <property type="project" value="InterPro"/>
</dbReference>
<dbReference type="InterPro" id="IPR036097">
    <property type="entry name" value="HisK_dim/P_sf"/>
</dbReference>
<dbReference type="Gene3D" id="3.30.450.40">
    <property type="match status" value="2"/>
</dbReference>
<dbReference type="NCBIfam" id="TIGR00229">
    <property type="entry name" value="sensory_box"/>
    <property type="match status" value="3"/>
</dbReference>
<accession>A0A290QF83</accession>
<evidence type="ECO:0000313" key="13">
    <source>
        <dbReference type="EMBL" id="ATC63988.1"/>
    </source>
</evidence>
<dbReference type="InterPro" id="IPR029016">
    <property type="entry name" value="GAF-like_dom_sf"/>
</dbReference>
<dbReference type="EMBL" id="CP023344">
    <property type="protein sequence ID" value="ATC63988.1"/>
    <property type="molecule type" value="Genomic_DNA"/>
</dbReference>
<dbReference type="Pfam" id="PF01590">
    <property type="entry name" value="GAF"/>
    <property type="match status" value="1"/>
</dbReference>
<gene>
    <name evidence="13" type="ORF">CMV30_08530</name>
</gene>
<dbReference type="Proteomes" id="UP000217265">
    <property type="component" value="Chromosome"/>
</dbReference>
<comment type="caution">
    <text evidence="6">Lacks conserved residue(s) required for the propagation of feature annotation.</text>
</comment>
<dbReference type="InterPro" id="IPR003018">
    <property type="entry name" value="GAF"/>
</dbReference>
<dbReference type="Gene3D" id="1.10.287.130">
    <property type="match status" value="1"/>
</dbReference>
<dbReference type="InterPro" id="IPR013656">
    <property type="entry name" value="PAS_4"/>
</dbReference>
<proteinExistence type="predicted"/>
<keyword evidence="3 6" id="KW-0597">Phosphoprotein</keyword>
<dbReference type="SMART" id="SM00387">
    <property type="entry name" value="HATPase_c"/>
    <property type="match status" value="1"/>
</dbReference>
<feature type="coiled-coil region" evidence="7">
    <location>
        <begin position="777"/>
        <end position="811"/>
    </location>
</feature>
<dbReference type="InterPro" id="IPR001610">
    <property type="entry name" value="PAC"/>
</dbReference>
<dbReference type="Pfam" id="PF13185">
    <property type="entry name" value="GAF_2"/>
    <property type="match status" value="1"/>
</dbReference>
<dbReference type="Pfam" id="PF08448">
    <property type="entry name" value="PAS_4"/>
    <property type="match status" value="1"/>
</dbReference>
<evidence type="ECO:0000256" key="4">
    <source>
        <dbReference type="ARBA" id="ARBA00022679"/>
    </source>
</evidence>
<dbReference type="Pfam" id="PF00512">
    <property type="entry name" value="HisKA"/>
    <property type="match status" value="1"/>
</dbReference>
<evidence type="ECO:0000256" key="6">
    <source>
        <dbReference type="PROSITE-ProRule" id="PRU00169"/>
    </source>
</evidence>
<dbReference type="SMART" id="SM00448">
    <property type="entry name" value="REC"/>
    <property type="match status" value="2"/>
</dbReference>
<dbReference type="InterPro" id="IPR013767">
    <property type="entry name" value="PAS_fold"/>
</dbReference>
<dbReference type="GO" id="GO:0000155">
    <property type="term" value="F:phosphorelay sensor kinase activity"/>
    <property type="evidence" value="ECO:0007669"/>
    <property type="project" value="InterPro"/>
</dbReference>
<feature type="domain" description="PAS" evidence="11">
    <location>
        <begin position="801"/>
        <end position="871"/>
    </location>
</feature>
<dbReference type="EC" id="2.7.13.3" evidence="2"/>
<keyword evidence="14" id="KW-1185">Reference proteome</keyword>
<feature type="domain" description="PAC" evidence="12">
    <location>
        <begin position="436"/>
        <end position="488"/>
    </location>
</feature>
<feature type="modified residue" description="4-aspartylphosphate" evidence="6">
    <location>
        <position position="1244"/>
    </location>
</feature>
<name>A0A290QF83_9BACT</name>
<dbReference type="PROSITE" id="PS50110">
    <property type="entry name" value="RESPONSE_REGULATORY"/>
    <property type="match status" value="2"/>
</dbReference>
<feature type="domain" description="Histidine kinase" evidence="9">
    <location>
        <begin position="943"/>
        <end position="1166"/>
    </location>
</feature>
<dbReference type="KEGG" id="vbh:CMV30_08530"/>
<dbReference type="CDD" id="cd00156">
    <property type="entry name" value="REC"/>
    <property type="match status" value="1"/>
</dbReference>